<dbReference type="SUPFAM" id="SSF52172">
    <property type="entry name" value="CheY-like"/>
    <property type="match status" value="1"/>
</dbReference>
<evidence type="ECO:0000313" key="6">
    <source>
        <dbReference type="EMBL" id="MXO64974.1"/>
    </source>
</evidence>
<dbReference type="InterPro" id="IPR011006">
    <property type="entry name" value="CheY-like_superfamily"/>
</dbReference>
<dbReference type="PANTHER" id="PTHR44688:SF16">
    <property type="entry name" value="DNA-BINDING TRANSCRIPTIONAL ACTIVATOR DEVR_DOSR"/>
    <property type="match status" value="1"/>
</dbReference>
<keyword evidence="4" id="KW-0175">Coiled coil</keyword>
<dbReference type="PANTHER" id="PTHR44688">
    <property type="entry name" value="DNA-BINDING TRANSCRIPTIONAL ACTIVATOR DEVR_DOSR"/>
    <property type="match status" value="1"/>
</dbReference>
<dbReference type="GO" id="GO:0006355">
    <property type="term" value="P:regulation of DNA-templated transcription"/>
    <property type="evidence" value="ECO:0007669"/>
    <property type="project" value="InterPro"/>
</dbReference>
<feature type="domain" description="HTH luxR-type" evidence="5">
    <location>
        <begin position="134"/>
        <end position="199"/>
    </location>
</feature>
<dbReference type="Pfam" id="PF00196">
    <property type="entry name" value="GerE"/>
    <property type="match status" value="1"/>
</dbReference>
<dbReference type="AlphaFoldDB" id="A0A6I4T1A8"/>
<dbReference type="SUPFAM" id="SSF46894">
    <property type="entry name" value="C-terminal effector domain of the bipartite response regulators"/>
    <property type="match status" value="1"/>
</dbReference>
<dbReference type="PRINTS" id="PR00038">
    <property type="entry name" value="HTHLUXR"/>
</dbReference>
<dbReference type="PROSITE" id="PS00622">
    <property type="entry name" value="HTH_LUXR_1"/>
    <property type="match status" value="1"/>
</dbReference>
<evidence type="ECO:0000256" key="2">
    <source>
        <dbReference type="ARBA" id="ARBA00023125"/>
    </source>
</evidence>
<keyword evidence="1" id="KW-0805">Transcription regulation</keyword>
<evidence type="ECO:0000256" key="1">
    <source>
        <dbReference type="ARBA" id="ARBA00023015"/>
    </source>
</evidence>
<organism evidence="6 7">
    <name type="scientific">Altericroceibacterium endophyticum</name>
    <dbReference type="NCBI Taxonomy" id="1808508"/>
    <lineage>
        <taxon>Bacteria</taxon>
        <taxon>Pseudomonadati</taxon>
        <taxon>Pseudomonadota</taxon>
        <taxon>Alphaproteobacteria</taxon>
        <taxon>Sphingomonadales</taxon>
        <taxon>Erythrobacteraceae</taxon>
        <taxon>Altericroceibacterium</taxon>
    </lineage>
</organism>
<evidence type="ECO:0000256" key="4">
    <source>
        <dbReference type="SAM" id="Coils"/>
    </source>
</evidence>
<reference evidence="6 7" key="1">
    <citation type="submission" date="2019-12" db="EMBL/GenBank/DDBJ databases">
        <title>Genomic-based taxomic classification of the family Erythrobacteraceae.</title>
        <authorList>
            <person name="Xu L."/>
        </authorList>
    </citation>
    <scope>NUCLEOTIDE SEQUENCE [LARGE SCALE GENOMIC DNA]</scope>
    <source>
        <strain evidence="6 7">LMG 29518</strain>
    </source>
</reference>
<comment type="caution">
    <text evidence="6">The sequence shown here is derived from an EMBL/GenBank/DDBJ whole genome shotgun (WGS) entry which is preliminary data.</text>
</comment>
<dbReference type="Proteomes" id="UP000438476">
    <property type="component" value="Unassembled WGS sequence"/>
</dbReference>
<dbReference type="Gene3D" id="3.40.50.2300">
    <property type="match status" value="1"/>
</dbReference>
<accession>A0A6I4T1A8</accession>
<sequence>MMQNPTIHFVDSDSRSRAEHARLAYSLGSHAEVYADCEELCLSRPQSGLILICEDMLGGDVDALFRQLERAEIFLPVVIAAREPNLESVVDAIKGGALYYLQLPLRREQFAAILDQLMEEAEAHLSARRKLIEARQRIAQLSKREKEVLDWLASGCSNKLIARHLSISPRTVEIHRANMMDKLGADHAAKAVRLWLEAELPSAHEEDTDTKEDMQDLRRIG</sequence>
<dbReference type="SMART" id="SM00421">
    <property type="entry name" value="HTH_LUXR"/>
    <property type="match status" value="1"/>
</dbReference>
<keyword evidence="7" id="KW-1185">Reference proteome</keyword>
<dbReference type="CDD" id="cd06170">
    <property type="entry name" value="LuxR_C_like"/>
    <property type="match status" value="1"/>
</dbReference>
<dbReference type="InterPro" id="IPR016032">
    <property type="entry name" value="Sig_transdc_resp-reg_C-effctor"/>
</dbReference>
<feature type="coiled-coil region" evidence="4">
    <location>
        <begin position="114"/>
        <end position="144"/>
    </location>
</feature>
<gene>
    <name evidence="6" type="ORF">GRI91_04335</name>
</gene>
<name>A0A6I4T1A8_9SPHN</name>
<dbReference type="EMBL" id="WTYT01000002">
    <property type="protein sequence ID" value="MXO64974.1"/>
    <property type="molecule type" value="Genomic_DNA"/>
</dbReference>
<keyword evidence="2" id="KW-0238">DNA-binding</keyword>
<evidence type="ECO:0000313" key="7">
    <source>
        <dbReference type="Proteomes" id="UP000438476"/>
    </source>
</evidence>
<protein>
    <submittedName>
        <fullName evidence="6">Helix-turn-helix transcriptional regulator</fullName>
    </submittedName>
</protein>
<dbReference type="Gene3D" id="1.10.10.10">
    <property type="entry name" value="Winged helix-like DNA-binding domain superfamily/Winged helix DNA-binding domain"/>
    <property type="match status" value="1"/>
</dbReference>
<dbReference type="GO" id="GO:0003677">
    <property type="term" value="F:DNA binding"/>
    <property type="evidence" value="ECO:0007669"/>
    <property type="project" value="UniProtKB-KW"/>
</dbReference>
<dbReference type="OrthoDB" id="9782655at2"/>
<dbReference type="InterPro" id="IPR000792">
    <property type="entry name" value="Tscrpt_reg_LuxR_C"/>
</dbReference>
<dbReference type="InterPro" id="IPR036388">
    <property type="entry name" value="WH-like_DNA-bd_sf"/>
</dbReference>
<keyword evidence="3" id="KW-0804">Transcription</keyword>
<evidence type="ECO:0000259" key="5">
    <source>
        <dbReference type="PROSITE" id="PS50043"/>
    </source>
</evidence>
<evidence type="ECO:0000256" key="3">
    <source>
        <dbReference type="ARBA" id="ARBA00023163"/>
    </source>
</evidence>
<dbReference type="PROSITE" id="PS50043">
    <property type="entry name" value="HTH_LUXR_2"/>
    <property type="match status" value="1"/>
</dbReference>
<proteinExistence type="predicted"/>